<dbReference type="AlphaFoldDB" id="A0A1M5BKZ5"/>
<dbReference type="InterPro" id="IPR011050">
    <property type="entry name" value="Pectin_lyase_fold/virulence"/>
</dbReference>
<dbReference type="EMBL" id="FQVH01000022">
    <property type="protein sequence ID" value="SHF42927.1"/>
    <property type="molecule type" value="Genomic_DNA"/>
</dbReference>
<organism evidence="2 3">
    <name type="scientific">Caldanaerobius fijiensis DSM 17918</name>
    <dbReference type="NCBI Taxonomy" id="1121256"/>
    <lineage>
        <taxon>Bacteria</taxon>
        <taxon>Bacillati</taxon>
        <taxon>Bacillota</taxon>
        <taxon>Clostridia</taxon>
        <taxon>Thermoanaerobacterales</taxon>
        <taxon>Thermoanaerobacteraceae</taxon>
        <taxon>Caldanaerobius</taxon>
    </lineage>
</organism>
<feature type="domain" description="GLUG" evidence="1">
    <location>
        <begin position="209"/>
        <end position="237"/>
    </location>
</feature>
<proteinExistence type="predicted"/>
<evidence type="ECO:0000313" key="3">
    <source>
        <dbReference type="Proteomes" id="UP000184088"/>
    </source>
</evidence>
<dbReference type="STRING" id="1121256.SAMN02746089_01896"/>
<dbReference type="Gene3D" id="2.160.20.110">
    <property type="match status" value="1"/>
</dbReference>
<gene>
    <name evidence="2" type="ORF">SAMN02746089_01896</name>
</gene>
<name>A0A1M5BKZ5_9THEO</name>
<dbReference type="Proteomes" id="UP000184088">
    <property type="component" value="Unassembled WGS sequence"/>
</dbReference>
<protein>
    <submittedName>
        <fullName evidence="2">The GLUG motif-containing protein</fullName>
    </submittedName>
</protein>
<dbReference type="SUPFAM" id="SSF51126">
    <property type="entry name" value="Pectin lyase-like"/>
    <property type="match status" value="1"/>
</dbReference>
<dbReference type="Pfam" id="PF07581">
    <property type="entry name" value="Glug"/>
    <property type="match status" value="2"/>
</dbReference>
<dbReference type="InterPro" id="IPR011493">
    <property type="entry name" value="GLUG"/>
</dbReference>
<keyword evidence="3" id="KW-1185">Reference proteome</keyword>
<feature type="non-terminal residue" evidence="2">
    <location>
        <position position="247"/>
    </location>
</feature>
<reference evidence="2 3" key="1">
    <citation type="submission" date="2016-11" db="EMBL/GenBank/DDBJ databases">
        <authorList>
            <person name="Jaros S."/>
            <person name="Januszkiewicz K."/>
            <person name="Wedrychowicz H."/>
        </authorList>
    </citation>
    <scope>NUCLEOTIDE SEQUENCE [LARGE SCALE GENOMIC DNA]</scope>
    <source>
        <strain evidence="2 3">DSM 17918</strain>
    </source>
</reference>
<evidence type="ECO:0000313" key="2">
    <source>
        <dbReference type="EMBL" id="SHF42927.1"/>
    </source>
</evidence>
<accession>A0A1M5BKZ5</accession>
<feature type="domain" description="GLUG" evidence="1">
    <location>
        <begin position="181"/>
        <end position="207"/>
    </location>
</feature>
<evidence type="ECO:0000259" key="1">
    <source>
        <dbReference type="Pfam" id="PF07581"/>
    </source>
</evidence>
<sequence length="247" mass="26311">MVGMLASVIPKPTADTQSGFIVASAGKDGQFGTSDDIYVTEKGDMVKSAVDTAKYDMTKAVPSGIKKSIGNIVREPQPLRQPNSDEIPIRTPEELAKIGVDPNYSLNGKYILMANLDLSGYSNWMPIGVFGNPFTGTFDGNGLVIKNLTINRPTNDYQALFGRTSGAKLMNIKLENVNVTGHNYTGGLVGYNYCSTITNCYSTGSVTGNDRTGGLVGEFYSDFKSSITNCYSTGNVTGNNYTGGLVG</sequence>